<feature type="signal peptide" evidence="1">
    <location>
        <begin position="1"/>
        <end position="21"/>
    </location>
</feature>
<dbReference type="PANTHER" id="PTHR43752:SF2">
    <property type="entry name" value="BNR_ASP-BOX REPEAT FAMILY PROTEIN"/>
    <property type="match status" value="1"/>
</dbReference>
<comment type="caution">
    <text evidence="4">The sequence shown here is derived from an EMBL/GenBank/DDBJ whole genome shotgun (WGS) entry which is preliminary data.</text>
</comment>
<evidence type="ECO:0000259" key="2">
    <source>
        <dbReference type="Pfam" id="PF13088"/>
    </source>
</evidence>
<feature type="chain" id="PRO_5022756059" evidence="1">
    <location>
        <begin position="22"/>
        <end position="652"/>
    </location>
</feature>
<feature type="domain" description="Sialidase" evidence="2">
    <location>
        <begin position="84"/>
        <end position="355"/>
    </location>
</feature>
<keyword evidence="1" id="KW-0732">Signal</keyword>
<keyword evidence="5" id="KW-1185">Reference proteome</keyword>
<dbReference type="Gene3D" id="2.120.10.10">
    <property type="match status" value="1"/>
</dbReference>
<dbReference type="SUPFAM" id="SSF50939">
    <property type="entry name" value="Sialidases"/>
    <property type="match status" value="1"/>
</dbReference>
<dbReference type="Gene3D" id="3.40.50.1110">
    <property type="entry name" value="SGNH hydrolase"/>
    <property type="match status" value="1"/>
</dbReference>
<sequence length="652" mass="72042" precursor="true">MNPTFMLLASLLLSRFATLHADEPATLWDKRASLLKTAEIPVLKDVRFSVIKPYEFESDGYRFLHGAAICFHKGRLYSSFGHNQGGENTDTEEARFCVSEDEGERWSKVSTIDKGKGPIGVSHGAFLSHNGTLWAFQGAYTGTMSGVHTRAYLLDEASAQWQPKGTVIEDGFWPMQEPQKMDDGNWIMAGLKVGDSNPAIVAISHADDFTKWDLVPIPQSKNLKKMWGESTVIVSDKQITNISRYGDKAEALVATSEDYGRTWSEMRPSNLPMTTSKPIAGTLSTGQRYLVCTTTADSGKRRSPLTIAVSRSGETLFSKVFVIRHAEFTDGPGESHPKAALSYPYAIEHDGKLYVGYSNSGDKSARIGTGRELWNNNSAELAVIPIDQLRTDEGSLSPTEPTNVNEAAAMKAREEAELDQKYQAWVAKLTPAQQAWEKTLQAELGSFYLPIHKREKVAGKPNAWDFVEDDPVLPRVLLIGDSVSRAYTQTVRKKLAGIANVHRAPANCGSTSTGLKKIDVWLGDNKWDVIHFNFGIHDRATPLADYTNRLEQLVERMQQTGAKLVWASTTPIPDVADKYTAESIVERNAAAAEVMQRHSVIMDDLFTAITPRLAELQNPSDVHFTGPGNEFLGEQVATFFKSMIPIVSAPRQ</sequence>
<protein>
    <submittedName>
        <fullName evidence="4">Uncharacterized protein</fullName>
    </submittedName>
</protein>
<dbReference type="SUPFAM" id="SSF52266">
    <property type="entry name" value="SGNH hydrolase"/>
    <property type="match status" value="1"/>
</dbReference>
<feature type="domain" description="SGNH hydrolase-type esterase" evidence="3">
    <location>
        <begin position="506"/>
        <end position="630"/>
    </location>
</feature>
<dbReference type="InterPro" id="IPR013830">
    <property type="entry name" value="SGNH_hydro"/>
</dbReference>
<evidence type="ECO:0000259" key="3">
    <source>
        <dbReference type="Pfam" id="PF13472"/>
    </source>
</evidence>
<name>A0A5C6FC41_9BACT</name>
<dbReference type="CDD" id="cd00229">
    <property type="entry name" value="SGNH_hydrolase"/>
    <property type="match status" value="1"/>
</dbReference>
<dbReference type="Pfam" id="PF13472">
    <property type="entry name" value="Lipase_GDSL_2"/>
    <property type="match status" value="1"/>
</dbReference>
<dbReference type="GO" id="GO:0016788">
    <property type="term" value="F:hydrolase activity, acting on ester bonds"/>
    <property type="evidence" value="ECO:0007669"/>
    <property type="project" value="UniProtKB-ARBA"/>
</dbReference>
<evidence type="ECO:0000256" key="1">
    <source>
        <dbReference type="SAM" id="SignalP"/>
    </source>
</evidence>
<dbReference type="InterPro" id="IPR011040">
    <property type="entry name" value="Sialidase"/>
</dbReference>
<proteinExistence type="predicted"/>
<dbReference type="Proteomes" id="UP000317977">
    <property type="component" value="Unassembled WGS sequence"/>
</dbReference>
<dbReference type="PANTHER" id="PTHR43752">
    <property type="entry name" value="BNR/ASP-BOX REPEAT FAMILY PROTEIN"/>
    <property type="match status" value="1"/>
</dbReference>
<evidence type="ECO:0000313" key="4">
    <source>
        <dbReference type="EMBL" id="TWU57141.1"/>
    </source>
</evidence>
<accession>A0A5C6FC41</accession>
<dbReference type="CDD" id="cd15482">
    <property type="entry name" value="Sialidase_non-viral"/>
    <property type="match status" value="1"/>
</dbReference>
<dbReference type="RefSeq" id="WP_222436022.1">
    <property type="nucleotide sequence ID" value="NZ_SJPX01000001.1"/>
</dbReference>
<dbReference type="Pfam" id="PF13088">
    <property type="entry name" value="BNR_2"/>
    <property type="match status" value="1"/>
</dbReference>
<gene>
    <name evidence="4" type="ORF">Poly59_00460</name>
</gene>
<reference evidence="4 5" key="1">
    <citation type="submission" date="2019-02" db="EMBL/GenBank/DDBJ databases">
        <title>Deep-cultivation of Planctomycetes and their phenomic and genomic characterization uncovers novel biology.</title>
        <authorList>
            <person name="Wiegand S."/>
            <person name="Jogler M."/>
            <person name="Boedeker C."/>
            <person name="Pinto D."/>
            <person name="Vollmers J."/>
            <person name="Rivas-Marin E."/>
            <person name="Kohn T."/>
            <person name="Peeters S.H."/>
            <person name="Heuer A."/>
            <person name="Rast P."/>
            <person name="Oberbeckmann S."/>
            <person name="Bunk B."/>
            <person name="Jeske O."/>
            <person name="Meyerdierks A."/>
            <person name="Storesund J.E."/>
            <person name="Kallscheuer N."/>
            <person name="Luecker S."/>
            <person name="Lage O.M."/>
            <person name="Pohl T."/>
            <person name="Merkel B.J."/>
            <person name="Hornburger P."/>
            <person name="Mueller R.-W."/>
            <person name="Bruemmer F."/>
            <person name="Labrenz M."/>
            <person name="Spormann A.M."/>
            <person name="Op Den Camp H."/>
            <person name="Overmann J."/>
            <person name="Amann R."/>
            <person name="Jetten M.S.M."/>
            <person name="Mascher T."/>
            <person name="Medema M.H."/>
            <person name="Devos D.P."/>
            <person name="Kaster A.-K."/>
            <person name="Ovreas L."/>
            <person name="Rohde M."/>
            <person name="Galperin M.Y."/>
            <person name="Jogler C."/>
        </authorList>
    </citation>
    <scope>NUCLEOTIDE SEQUENCE [LARGE SCALE GENOMIC DNA]</scope>
    <source>
        <strain evidence="4 5">Poly59</strain>
    </source>
</reference>
<dbReference type="EMBL" id="SJPX01000001">
    <property type="protein sequence ID" value="TWU57141.1"/>
    <property type="molecule type" value="Genomic_DNA"/>
</dbReference>
<organism evidence="4 5">
    <name type="scientific">Rubripirellula reticaptiva</name>
    <dbReference type="NCBI Taxonomy" id="2528013"/>
    <lineage>
        <taxon>Bacteria</taxon>
        <taxon>Pseudomonadati</taxon>
        <taxon>Planctomycetota</taxon>
        <taxon>Planctomycetia</taxon>
        <taxon>Pirellulales</taxon>
        <taxon>Pirellulaceae</taxon>
        <taxon>Rubripirellula</taxon>
    </lineage>
</organism>
<evidence type="ECO:0000313" key="5">
    <source>
        <dbReference type="Proteomes" id="UP000317977"/>
    </source>
</evidence>
<dbReference type="InterPro" id="IPR036514">
    <property type="entry name" value="SGNH_hydro_sf"/>
</dbReference>
<dbReference type="AlphaFoldDB" id="A0A5C6FC41"/>
<dbReference type="InterPro" id="IPR036278">
    <property type="entry name" value="Sialidase_sf"/>
</dbReference>